<dbReference type="OrthoDB" id="9770545at2"/>
<feature type="domain" description="LarA-like N-terminal" evidence="1">
    <location>
        <begin position="45"/>
        <end position="226"/>
    </location>
</feature>
<protein>
    <recommendedName>
        <fullName evidence="1">LarA-like N-terminal domain-containing protein</fullName>
    </recommendedName>
</protein>
<dbReference type="InterPro" id="IPR043166">
    <property type="entry name" value="LarA-like_C"/>
</dbReference>
<dbReference type="PANTHER" id="PTHR33171">
    <property type="entry name" value="LAR_N DOMAIN-CONTAINING PROTEIN"/>
    <property type="match status" value="1"/>
</dbReference>
<dbReference type="GO" id="GO:0050043">
    <property type="term" value="F:lactate racemase activity"/>
    <property type="evidence" value="ECO:0007669"/>
    <property type="project" value="InterPro"/>
</dbReference>
<dbReference type="Gene3D" id="3.40.50.11440">
    <property type="match status" value="1"/>
</dbReference>
<organism evidence="2 3">
    <name type="scientific">Pyrinomonas methylaliphatogenes</name>
    <dbReference type="NCBI Taxonomy" id="454194"/>
    <lineage>
        <taxon>Bacteria</taxon>
        <taxon>Pseudomonadati</taxon>
        <taxon>Acidobacteriota</taxon>
        <taxon>Blastocatellia</taxon>
        <taxon>Blastocatellales</taxon>
        <taxon>Pyrinomonadaceae</taxon>
        <taxon>Pyrinomonas</taxon>
    </lineage>
</organism>
<evidence type="ECO:0000313" key="3">
    <source>
        <dbReference type="Proteomes" id="UP000031518"/>
    </source>
</evidence>
<name>A0A0B6WWR0_9BACT</name>
<reference evidence="2 3" key="1">
    <citation type="submission" date="2013-12" db="EMBL/GenBank/DDBJ databases">
        <authorList>
            <person name="Stott M."/>
        </authorList>
    </citation>
    <scope>NUCLEOTIDE SEQUENCE [LARGE SCALE GENOMIC DNA]</scope>
    <source>
        <strain evidence="2 3">K22</strain>
    </source>
</reference>
<evidence type="ECO:0000313" key="2">
    <source>
        <dbReference type="EMBL" id="CDM64724.1"/>
    </source>
</evidence>
<accession>A0A0B6WWR0</accession>
<sequence length="532" mass="61108">MALALRRKLHESVVYIDRDSAPRIIPSGEDFLLEDLPVGTRVIYPKPPIKGLPNREAAIRYAINHPLDCDPLYAQLEPGMRVTIALDDISLPLPPMATPDVRQTVLEILLDMLASHGVTDIHIIIANSLHRKMTPAEMKRMVGAKIFDEFYPDRYYNHDAEDPDGLVFIGETQHKEPLRINRRAAESDLLIYVNINLVPMDGGHKSVAVGLCDYESLRAHHEPQTIRDSDSYFDPQRSALNHKVTRLGKLVDRTLNVFHIETALNNRMYTGQMDFLLKNEDDFTSFDRMKFEAVRFAMSKMPRAAKRKLLHSIPAQYEMIACYAGRTEPVHEKILQKNFEQYSIPINGQCDILITGIPHISPYNVNSILNPLLVQVMGLGYFHNMYRGKPLLKKGGVLILHHPCYDEFDHEFHPSYIEFFNRLLPETRDAFTLREKYEREFAENPSYIQMYRRGHAYHGAHPFFMWYWGENGRQHVGRVIVAGAENAHVPEILGWERADNLQEAIAMARSYMGRSAEITMLHQPLIAVCEVE</sequence>
<dbReference type="RefSeq" id="WP_041974594.1">
    <property type="nucleotide sequence ID" value="NZ_CBXV010000003.1"/>
</dbReference>
<reference evidence="2 3" key="2">
    <citation type="submission" date="2015-01" db="EMBL/GenBank/DDBJ databases">
        <title>Complete genome sequence of Pyrinomonas methylaliphatogenes type strain K22T.</title>
        <authorList>
            <person name="Lee K.C.Y."/>
            <person name="Power J.F."/>
            <person name="Dunfield P.F."/>
            <person name="Morgan X.C."/>
            <person name="Huttenhower C."/>
            <person name="Stott M.B."/>
        </authorList>
    </citation>
    <scope>NUCLEOTIDE SEQUENCE [LARGE SCALE GENOMIC DNA]</scope>
    <source>
        <strain evidence="2 3">K22</strain>
    </source>
</reference>
<dbReference type="PANTHER" id="PTHR33171:SF17">
    <property type="entry name" value="LARA-LIKE N-TERMINAL DOMAIN-CONTAINING PROTEIN"/>
    <property type="match status" value="1"/>
</dbReference>
<dbReference type="EMBL" id="CBXV010000003">
    <property type="protein sequence ID" value="CDM64724.1"/>
    <property type="molecule type" value="Genomic_DNA"/>
</dbReference>
<evidence type="ECO:0000259" key="1">
    <source>
        <dbReference type="Pfam" id="PF09861"/>
    </source>
</evidence>
<dbReference type="Gene3D" id="3.90.226.30">
    <property type="match status" value="1"/>
</dbReference>
<dbReference type="InterPro" id="IPR018657">
    <property type="entry name" value="LarA-like_N"/>
</dbReference>
<proteinExistence type="predicted"/>
<dbReference type="Pfam" id="PF09861">
    <property type="entry name" value="Lar_N"/>
    <property type="match status" value="1"/>
</dbReference>
<keyword evidence="3" id="KW-1185">Reference proteome</keyword>
<dbReference type="InterPro" id="IPR048068">
    <property type="entry name" value="LarA-like"/>
</dbReference>
<dbReference type="Proteomes" id="UP000031518">
    <property type="component" value="Unassembled WGS sequence"/>
</dbReference>
<dbReference type="AlphaFoldDB" id="A0A0B6WWR0"/>
<gene>
    <name evidence="2" type="ORF">PYK22_00719</name>
</gene>
<dbReference type="STRING" id="454194.PYK22_00719"/>